<dbReference type="PANTHER" id="PTHR43053:SF3">
    <property type="entry name" value="ALPHA-GALACTOSIDASE C-RELATED"/>
    <property type="match status" value="1"/>
</dbReference>
<evidence type="ECO:0000313" key="4">
    <source>
        <dbReference type="Proteomes" id="UP000036338"/>
    </source>
</evidence>
<dbReference type="CDD" id="cd14791">
    <property type="entry name" value="GH36"/>
    <property type="match status" value="1"/>
</dbReference>
<dbReference type="GO" id="GO:0016052">
    <property type="term" value="P:carbohydrate catabolic process"/>
    <property type="evidence" value="ECO:0007669"/>
    <property type="project" value="InterPro"/>
</dbReference>
<gene>
    <name evidence="3" type="ORF">VL15_15570</name>
</gene>
<dbReference type="Pfam" id="PF02065">
    <property type="entry name" value="Melibiase"/>
    <property type="match status" value="1"/>
</dbReference>
<dbReference type="InterPro" id="IPR002252">
    <property type="entry name" value="Glyco_hydro_36"/>
</dbReference>
<sequence length="711" mass="77939">MTTRRAFVQWLAAGAASPILVGVGVRDAHGGEPRRVALRDDRLVIEFDSAMRCRLAVRRGGGTRALTRFDTSETLEQLIGPAPAPTPDGPAPDTRPVRTIDRFAIVDAAHAEVATAFGSGRQLRLVGRSAEGFEKTLRITLLDARPGVALIDTQFRNVGAQAADIRAWNVGAHRLLPAAAGAGGYWTYSGASHADRRDWVQPVKAGFDQRNFMGMNASDYGGGTPVVDVWRRDQGIALGHLDTVPRLVSLPVKAVRNEVALGLRGEKTVTLAPGATLDTPTAFVMLHDGDYFVALDTYRQMMGAQGFHAPPPPASAYEPIWCAWGYERQFSLDYVRATLPKVQALGFKWVVLDDGWQRRTGDWVPDRAKFPAGDADMKALVDDIHARGQKARLWIAPLAVAPGSDELHDNTDMLLLDADGAPQAITWWNSFYLCPAYEKTQAHIATLVKKVIGEWGFDGMKIDGQHLNGVAPCYNPAHQHARPEESVEHLADFYRVFHDAAHALKPDAVVEVCPCGTAYAFHNMRYIDQAPASDPLSSWQVRHKGKTLKALMGASSAYAGDHVELSDGGRDFASAVGVGAVISTKFTWPVDPKPKNSFLLTPEHEQAWRHWVGVYNAHRLAEGRYRGELYDIAFDKPEAHVVEKDGVLHYAFYADRWSGSIALRGLQPDRLYRIVDYANGNRTVGHVAPGQAAITLRFEHAALLRAEPLDA</sequence>
<organism evidence="3 4">
    <name type="scientific">Burkholderia cepacia</name>
    <name type="common">Pseudomonas cepacia</name>
    <dbReference type="NCBI Taxonomy" id="292"/>
    <lineage>
        <taxon>Bacteria</taxon>
        <taxon>Pseudomonadati</taxon>
        <taxon>Pseudomonadota</taxon>
        <taxon>Betaproteobacteria</taxon>
        <taxon>Burkholderiales</taxon>
        <taxon>Burkholderiaceae</taxon>
        <taxon>Burkholderia</taxon>
        <taxon>Burkholderia cepacia complex</taxon>
    </lineage>
</organism>
<accession>A0A0J5ZTQ1</accession>
<proteinExistence type="predicted"/>
<keyword evidence="2" id="KW-0326">Glycosidase</keyword>
<dbReference type="InterPro" id="IPR013785">
    <property type="entry name" value="Aldolase_TIM"/>
</dbReference>
<dbReference type="PATRIC" id="fig|292.27.peg.3066"/>
<dbReference type="SUPFAM" id="SSF51445">
    <property type="entry name" value="(Trans)glycosidases"/>
    <property type="match status" value="1"/>
</dbReference>
<dbReference type="PROSITE" id="PS51318">
    <property type="entry name" value="TAT"/>
    <property type="match status" value="1"/>
</dbReference>
<dbReference type="Gene3D" id="3.20.20.70">
    <property type="entry name" value="Aldolase class I"/>
    <property type="match status" value="1"/>
</dbReference>
<dbReference type="AlphaFoldDB" id="A0A0J5ZTQ1"/>
<protein>
    <submittedName>
        <fullName evidence="3">Glycoside hydrolase</fullName>
    </submittedName>
</protein>
<dbReference type="InterPro" id="IPR017853">
    <property type="entry name" value="GH"/>
</dbReference>
<dbReference type="RefSeq" id="WP_048246525.1">
    <property type="nucleotide sequence ID" value="NZ_LDWR01000025.1"/>
</dbReference>
<dbReference type="InterPro" id="IPR050985">
    <property type="entry name" value="Alpha-glycosidase_related"/>
</dbReference>
<evidence type="ECO:0000313" key="3">
    <source>
        <dbReference type="EMBL" id="KML56840.1"/>
    </source>
</evidence>
<dbReference type="EMBL" id="LDWR01000025">
    <property type="protein sequence ID" value="KML56840.1"/>
    <property type="molecule type" value="Genomic_DNA"/>
</dbReference>
<dbReference type="GO" id="GO:0004557">
    <property type="term" value="F:alpha-galactosidase activity"/>
    <property type="evidence" value="ECO:0007669"/>
    <property type="project" value="InterPro"/>
</dbReference>
<name>A0A0J5ZTQ1_BURCE</name>
<comment type="caution">
    <text evidence="3">The sequence shown here is derived from an EMBL/GenBank/DDBJ whole genome shotgun (WGS) entry which is preliminary data.</text>
</comment>
<keyword evidence="1 3" id="KW-0378">Hydrolase</keyword>
<dbReference type="InterPro" id="IPR006311">
    <property type="entry name" value="TAT_signal"/>
</dbReference>
<evidence type="ECO:0000256" key="1">
    <source>
        <dbReference type="ARBA" id="ARBA00022801"/>
    </source>
</evidence>
<reference evidence="3 4" key="1">
    <citation type="submission" date="2015-05" db="EMBL/GenBank/DDBJ databases">
        <title>Draft genome of Burkholderia cepacia LK29.</title>
        <authorList>
            <person name="Chan X.Y."/>
        </authorList>
    </citation>
    <scope>NUCLEOTIDE SEQUENCE [LARGE SCALE GENOMIC DNA]</scope>
    <source>
        <strain evidence="3 4">LK29</strain>
    </source>
</reference>
<dbReference type="PANTHER" id="PTHR43053">
    <property type="entry name" value="GLYCOSIDASE FAMILY 31"/>
    <property type="match status" value="1"/>
</dbReference>
<dbReference type="Proteomes" id="UP000036338">
    <property type="component" value="Unassembled WGS sequence"/>
</dbReference>
<evidence type="ECO:0000256" key="2">
    <source>
        <dbReference type="ARBA" id="ARBA00023295"/>
    </source>
</evidence>